<dbReference type="RefSeq" id="WP_156126975.1">
    <property type="nucleotide sequence ID" value="NZ_AWTT01000004.1"/>
</dbReference>
<keyword evidence="3" id="KW-1185">Reference proteome</keyword>
<dbReference type="AlphaFoldDB" id="A0A0D0Y796"/>
<protein>
    <submittedName>
        <fullName evidence="2">Uncharacterized protein</fullName>
    </submittedName>
</protein>
<evidence type="ECO:0000313" key="2">
    <source>
        <dbReference type="EMBL" id="KIS04123.1"/>
    </source>
</evidence>
<name>A0A0D0Y796_9LACO</name>
<dbReference type="PATRIC" id="fig|1335616.4.peg.326"/>
<organism evidence="2 3">
    <name type="scientific">Paucilactobacillus wasatchensis</name>
    <dbReference type="NCBI Taxonomy" id="1335616"/>
    <lineage>
        <taxon>Bacteria</taxon>
        <taxon>Bacillati</taxon>
        <taxon>Bacillota</taxon>
        <taxon>Bacilli</taxon>
        <taxon>Lactobacillales</taxon>
        <taxon>Lactobacillaceae</taxon>
        <taxon>Paucilactobacillus</taxon>
    </lineage>
</organism>
<dbReference type="EMBL" id="AWTT01000004">
    <property type="protein sequence ID" value="KIS04123.1"/>
    <property type="molecule type" value="Genomic_DNA"/>
</dbReference>
<dbReference type="Proteomes" id="UP000032279">
    <property type="component" value="Unassembled WGS sequence"/>
</dbReference>
<comment type="caution">
    <text evidence="2">The sequence shown here is derived from an EMBL/GenBank/DDBJ whole genome shotgun (WGS) entry which is preliminary data.</text>
</comment>
<feature type="region of interest" description="Disordered" evidence="1">
    <location>
        <begin position="1"/>
        <end position="22"/>
    </location>
</feature>
<proteinExistence type="predicted"/>
<gene>
    <name evidence="2" type="ORF">WDC_0325</name>
</gene>
<reference evidence="2 3" key="1">
    <citation type="submission" date="2013-08" db="EMBL/GenBank/DDBJ databases">
        <title>Lactobacillus wasatchii sp. WDC04, a late gas producing bacteria isolated from aged chedder cheese.</title>
        <authorList>
            <person name="Oberg C.J."/>
            <person name="Culumber M."/>
            <person name="McMahon D.J."/>
            <person name="Broadbent J.R."/>
            <person name="Oberg T.S."/>
            <person name="Ortaki F."/>
        </authorList>
    </citation>
    <scope>NUCLEOTIDE SEQUENCE [LARGE SCALE GENOMIC DNA]</scope>
    <source>
        <strain evidence="2 3">WDC04</strain>
    </source>
</reference>
<evidence type="ECO:0000256" key="1">
    <source>
        <dbReference type="SAM" id="MobiDB-lite"/>
    </source>
</evidence>
<sequence>MEENQESINVSGESKSTSSTDNLLVKELTDPSTDLYRNEILASNAINK</sequence>
<accession>A0A0D0Y796</accession>
<evidence type="ECO:0000313" key="3">
    <source>
        <dbReference type="Proteomes" id="UP000032279"/>
    </source>
</evidence>